<dbReference type="Pfam" id="PF25848">
    <property type="entry name" value="Rodlin"/>
    <property type="match status" value="1"/>
</dbReference>
<evidence type="ECO:0000313" key="2">
    <source>
        <dbReference type="EMBL" id="MBY8887872.1"/>
    </source>
</evidence>
<keyword evidence="3" id="KW-1185">Reference proteome</keyword>
<keyword evidence="1" id="KW-0732">Signal</keyword>
<organism evidence="2 3">
    <name type="scientific">Streptantibioticus parmotrematis</name>
    <dbReference type="NCBI Taxonomy" id="2873249"/>
    <lineage>
        <taxon>Bacteria</taxon>
        <taxon>Bacillati</taxon>
        <taxon>Actinomycetota</taxon>
        <taxon>Actinomycetes</taxon>
        <taxon>Kitasatosporales</taxon>
        <taxon>Streptomycetaceae</taxon>
        <taxon>Streptantibioticus</taxon>
    </lineage>
</organism>
<dbReference type="EMBL" id="JAINVZ010000019">
    <property type="protein sequence ID" value="MBY8887872.1"/>
    <property type="molecule type" value="Genomic_DNA"/>
</dbReference>
<dbReference type="InterPro" id="IPR047736">
    <property type="entry name" value="RdlA/B-like"/>
</dbReference>
<comment type="caution">
    <text evidence="2">The sequence shown here is derived from an EMBL/GenBank/DDBJ whole genome shotgun (WGS) entry which is preliminary data.</text>
</comment>
<dbReference type="RefSeq" id="WP_222980615.1">
    <property type="nucleotide sequence ID" value="NZ_JAINVZ010000019.1"/>
</dbReference>
<feature type="chain" id="PRO_5045718863" evidence="1">
    <location>
        <begin position="26"/>
        <end position="130"/>
    </location>
</feature>
<evidence type="ECO:0000256" key="1">
    <source>
        <dbReference type="SAM" id="SignalP"/>
    </source>
</evidence>
<reference evidence="2 3" key="1">
    <citation type="submission" date="2021-08" db="EMBL/GenBank/DDBJ databases">
        <title>Streptomyces sp. PTM05 isolated from lichen.</title>
        <authorList>
            <person name="Somphong A."/>
            <person name="Phongsopitanun W."/>
            <person name="Tanasupawat S."/>
        </authorList>
    </citation>
    <scope>NUCLEOTIDE SEQUENCE [LARGE SCALE GENOMIC DNA]</scope>
    <source>
        <strain evidence="2 3">Ptm05</strain>
    </source>
</reference>
<name>A0ABS7QXE6_9ACTN</name>
<protein>
    <submittedName>
        <fullName evidence="2">RdlA protein</fullName>
    </submittedName>
</protein>
<dbReference type="NCBIfam" id="NF041022">
    <property type="entry name" value="rodlin_AB"/>
    <property type="match status" value="1"/>
</dbReference>
<sequence length="130" mass="13088">MIKKILATAAVVVSAVGVTAAPAMAIGNNHGPSSANGNGSDQVYGNTTTGGYMSPQIGLVQGSLNKPCIGLPVKGDVGSVVGLVPITVQDILTQPQIQQCTENSSQVKGDDPLSHILDNIPVLSGNGANR</sequence>
<feature type="signal peptide" evidence="1">
    <location>
        <begin position="1"/>
        <end position="25"/>
    </location>
</feature>
<evidence type="ECO:0000313" key="3">
    <source>
        <dbReference type="Proteomes" id="UP001198565"/>
    </source>
</evidence>
<proteinExistence type="predicted"/>
<gene>
    <name evidence="2" type="ORF">K7472_23950</name>
</gene>
<accession>A0ABS7QXE6</accession>
<dbReference type="Proteomes" id="UP001198565">
    <property type="component" value="Unassembled WGS sequence"/>
</dbReference>